<keyword evidence="8 13" id="KW-1133">Transmembrane helix</keyword>
<evidence type="ECO:0000256" key="2">
    <source>
        <dbReference type="ARBA" id="ARBA00006920"/>
    </source>
</evidence>
<evidence type="ECO:0000256" key="5">
    <source>
        <dbReference type="ARBA" id="ARBA00022692"/>
    </source>
</evidence>
<keyword evidence="10 13" id="KW-0472">Membrane</keyword>
<feature type="transmembrane region" description="Helical" evidence="13">
    <location>
        <begin position="39"/>
        <end position="57"/>
    </location>
</feature>
<keyword evidence="15" id="KW-1185">Reference proteome</keyword>
<evidence type="ECO:0000256" key="7">
    <source>
        <dbReference type="ARBA" id="ARBA00022958"/>
    </source>
</evidence>
<comment type="catalytic activity">
    <reaction evidence="12">
        <text>K(+)(in) = K(+)(out)</text>
        <dbReference type="Rhea" id="RHEA:29463"/>
        <dbReference type="ChEBI" id="CHEBI:29103"/>
    </reaction>
</comment>
<dbReference type="Proteomes" id="UP000294593">
    <property type="component" value="Unassembled WGS sequence"/>
</dbReference>
<gene>
    <name evidence="14" type="ORF">EV672_102217</name>
</gene>
<protein>
    <submittedName>
        <fullName evidence="14">Putative membrane protein</fullName>
    </submittedName>
</protein>
<evidence type="ECO:0000256" key="11">
    <source>
        <dbReference type="ARBA" id="ARBA00023303"/>
    </source>
</evidence>
<evidence type="ECO:0000256" key="6">
    <source>
        <dbReference type="ARBA" id="ARBA00022826"/>
    </source>
</evidence>
<feature type="transmembrane region" description="Helical" evidence="13">
    <location>
        <begin position="152"/>
        <end position="180"/>
    </location>
</feature>
<keyword evidence="7" id="KW-0630">Potassium</keyword>
<accession>A0A4R6RJ24</accession>
<feature type="transmembrane region" description="Helical" evidence="13">
    <location>
        <begin position="77"/>
        <end position="96"/>
    </location>
</feature>
<keyword evidence="3" id="KW-0813">Transport</keyword>
<evidence type="ECO:0000256" key="12">
    <source>
        <dbReference type="ARBA" id="ARBA00034430"/>
    </source>
</evidence>
<evidence type="ECO:0000256" key="10">
    <source>
        <dbReference type="ARBA" id="ARBA00023136"/>
    </source>
</evidence>
<evidence type="ECO:0000256" key="3">
    <source>
        <dbReference type="ARBA" id="ARBA00022448"/>
    </source>
</evidence>
<keyword evidence="5 13" id="KW-0812">Transmembrane</keyword>
<evidence type="ECO:0000256" key="13">
    <source>
        <dbReference type="SAM" id="Phobius"/>
    </source>
</evidence>
<evidence type="ECO:0000256" key="1">
    <source>
        <dbReference type="ARBA" id="ARBA00004141"/>
    </source>
</evidence>
<dbReference type="GO" id="GO:0005267">
    <property type="term" value="F:potassium channel activity"/>
    <property type="evidence" value="ECO:0007669"/>
    <property type="project" value="UniProtKB-KW"/>
</dbReference>
<evidence type="ECO:0000313" key="15">
    <source>
        <dbReference type="Proteomes" id="UP000294593"/>
    </source>
</evidence>
<comment type="subcellular location">
    <subcellularLocation>
        <location evidence="1">Membrane</location>
        <topology evidence="1">Multi-pass membrane protein</topology>
    </subcellularLocation>
</comment>
<keyword evidence="9" id="KW-0406">Ion transport</keyword>
<feature type="transmembrane region" description="Helical" evidence="13">
    <location>
        <begin position="102"/>
        <end position="122"/>
    </location>
</feature>
<dbReference type="GO" id="GO:0016020">
    <property type="term" value="C:membrane"/>
    <property type="evidence" value="ECO:0007669"/>
    <property type="project" value="UniProtKB-SubCell"/>
</dbReference>
<reference evidence="14 15" key="1">
    <citation type="submission" date="2019-03" db="EMBL/GenBank/DDBJ databases">
        <title>Genomic Encyclopedia of Type Strains, Phase IV (KMG-IV): sequencing the most valuable type-strain genomes for metagenomic binning, comparative biology and taxonomic classification.</title>
        <authorList>
            <person name="Goeker M."/>
        </authorList>
    </citation>
    <scope>NUCLEOTIDE SEQUENCE [LARGE SCALE GENOMIC DNA]</scope>
    <source>
        <strain evidence="14 15">DSM 11901</strain>
    </source>
</reference>
<evidence type="ECO:0000313" key="14">
    <source>
        <dbReference type="EMBL" id="TDP85867.1"/>
    </source>
</evidence>
<keyword evidence="4" id="KW-0633">Potassium transport</keyword>
<dbReference type="GO" id="GO:0015252">
    <property type="term" value="F:proton channel activity"/>
    <property type="evidence" value="ECO:0007669"/>
    <property type="project" value="InterPro"/>
</dbReference>
<proteinExistence type="inferred from homology"/>
<dbReference type="AlphaFoldDB" id="A0A4R6RJ24"/>
<keyword evidence="6" id="KW-0631">Potassium channel</keyword>
<sequence length="191" mass="21061">MTKNRLEAFSDGVLAIAITIMVLEMKAPHGGGLDALRDLAPVFLSYVLSFIYVGIYWNNHHHMLHAVHHVNGPVLWANLHLLFWLSLFPFATAWMGENHFEAVPSAAYGVVLLMAAVAYVILQRTLIALEGRDGALAKAVGRDRKGRWSMGLYAVGVGLAFVHPLAAQLVYVAVALVWLVPDRRIEQVLQA</sequence>
<dbReference type="OrthoDB" id="7626281at2"/>
<comment type="caution">
    <text evidence="14">The sequence shown here is derived from an EMBL/GenBank/DDBJ whole genome shotgun (WGS) entry which is preliminary data.</text>
</comment>
<dbReference type="Pfam" id="PF06736">
    <property type="entry name" value="TMEM175"/>
    <property type="match status" value="1"/>
</dbReference>
<dbReference type="RefSeq" id="WP_133606865.1">
    <property type="nucleotide sequence ID" value="NZ_SNXW01000002.1"/>
</dbReference>
<feature type="transmembrane region" description="Helical" evidence="13">
    <location>
        <begin position="9"/>
        <end position="27"/>
    </location>
</feature>
<evidence type="ECO:0000256" key="8">
    <source>
        <dbReference type="ARBA" id="ARBA00022989"/>
    </source>
</evidence>
<dbReference type="EMBL" id="SNXW01000002">
    <property type="protein sequence ID" value="TDP85867.1"/>
    <property type="molecule type" value="Genomic_DNA"/>
</dbReference>
<dbReference type="InterPro" id="IPR010617">
    <property type="entry name" value="TMEM175-like"/>
</dbReference>
<organism evidence="14 15">
    <name type="scientific">Aquabacterium commune</name>
    <dbReference type="NCBI Taxonomy" id="70586"/>
    <lineage>
        <taxon>Bacteria</taxon>
        <taxon>Pseudomonadati</taxon>
        <taxon>Pseudomonadota</taxon>
        <taxon>Betaproteobacteria</taxon>
        <taxon>Burkholderiales</taxon>
        <taxon>Aquabacterium</taxon>
    </lineage>
</organism>
<evidence type="ECO:0000256" key="4">
    <source>
        <dbReference type="ARBA" id="ARBA00022538"/>
    </source>
</evidence>
<comment type="similarity">
    <text evidence="2">Belongs to the TMEM175 family.</text>
</comment>
<name>A0A4R6RJ24_9BURK</name>
<evidence type="ECO:0000256" key="9">
    <source>
        <dbReference type="ARBA" id="ARBA00023065"/>
    </source>
</evidence>
<keyword evidence="11" id="KW-0407">Ion channel</keyword>